<sequence length="532" mass="57804">MSERMFLLRTPHEVRSLSHGYPRTSQALRSILHRIKTGTHPSAEDARTPEAEVPCLEAAIEAYESLKQKSDGSFTFWRDLMPCVWSWVCEEEILGGMSPAVSSGGAAGCWDGALGLVTKPGDRVEVSRKTCRAILANAFLLNLREADEDDTAGISEGAASSPAPPRFGQLSFEATYILPRSSNGFPVGFHRLLCFLAYLDLAASFDAQQLEESVVIERYGPAAPQPAVSLSASALAFLSSPSTARASIGPAGGWGKVDAPVDVDAVRVTQAAMEEPHAHCFVDFANRQIHIGRILGSLATQEEILFSCCPELYITLLNVSCMSDTEVVIIRNVRRVSAYTGYLSTFTFSGFYKGSQLVTDVLALDATMSDHFNTSQIDRDMNKAYLGFKHAAHPHVVTTTQTQTQTDPSPPAETDAANGAPSLPSKAVIVTGRWGCGVFGGDKAFKFIQQLCAATAASNVTLEYSTFHDAHTEKLFGELLSLMREHKVTVAEAYRWMCSFKGSLSRQPQANFADYFKHMIVRTKGQKSCGCV</sequence>
<dbReference type="GO" id="GO:0005634">
    <property type="term" value="C:nucleus"/>
    <property type="evidence" value="ECO:0007669"/>
    <property type="project" value="TreeGrafter"/>
</dbReference>
<evidence type="ECO:0000256" key="1">
    <source>
        <dbReference type="PIRSR" id="PIRSR607724-1"/>
    </source>
</evidence>
<evidence type="ECO:0000313" key="6">
    <source>
        <dbReference type="Proteomes" id="UP000041254"/>
    </source>
</evidence>
<evidence type="ECO:0000256" key="2">
    <source>
        <dbReference type="PIRSR" id="PIRSR607724-2"/>
    </source>
</evidence>
<protein>
    <recommendedName>
        <fullName evidence="4">PARG catalytic Macro domain-containing protein</fullName>
    </recommendedName>
</protein>
<dbReference type="PANTHER" id="PTHR12837">
    <property type="entry name" value="POLY ADP-RIBOSE GLYCOHYDROLASE"/>
    <property type="match status" value="1"/>
</dbReference>
<dbReference type="GO" id="GO:0009225">
    <property type="term" value="P:nucleotide-sugar metabolic process"/>
    <property type="evidence" value="ECO:0007669"/>
    <property type="project" value="TreeGrafter"/>
</dbReference>
<dbReference type="PANTHER" id="PTHR12837:SF0">
    <property type="entry name" value="POLY(ADP-RIBOSE) GLYCOHYDROLASE"/>
    <property type="match status" value="1"/>
</dbReference>
<accession>A0A0G4F7F2</accession>
<dbReference type="VEuPathDB" id="CryptoDB:Vbra_14596"/>
<dbReference type="Pfam" id="PF05028">
    <property type="entry name" value="PARG_cat_C"/>
    <property type="match status" value="1"/>
</dbReference>
<feature type="binding site" evidence="2">
    <location>
        <position position="301"/>
    </location>
    <ligand>
        <name>substrate</name>
    </ligand>
</feature>
<dbReference type="STRING" id="1169540.A0A0G4F7F2"/>
<feature type="binding site" evidence="2">
    <location>
        <position position="342"/>
    </location>
    <ligand>
        <name>substrate</name>
    </ligand>
</feature>
<dbReference type="EMBL" id="CDMY01000385">
    <property type="protein sequence ID" value="CEM08221.1"/>
    <property type="molecule type" value="Genomic_DNA"/>
</dbReference>
<evidence type="ECO:0000259" key="4">
    <source>
        <dbReference type="Pfam" id="PF05028"/>
    </source>
</evidence>
<evidence type="ECO:0000313" key="5">
    <source>
        <dbReference type="EMBL" id="CEM08221.1"/>
    </source>
</evidence>
<dbReference type="AlphaFoldDB" id="A0A0G4F7F2"/>
<feature type="binding site" evidence="2">
    <location>
        <position position="286"/>
    </location>
    <ligand>
        <name>substrate</name>
    </ligand>
</feature>
<feature type="region of interest" description="Disordered" evidence="3">
    <location>
        <begin position="397"/>
        <end position="420"/>
    </location>
</feature>
<proteinExistence type="predicted"/>
<organism evidence="5 6">
    <name type="scientific">Vitrella brassicaformis (strain CCMP3155)</name>
    <dbReference type="NCBI Taxonomy" id="1169540"/>
    <lineage>
        <taxon>Eukaryota</taxon>
        <taxon>Sar</taxon>
        <taxon>Alveolata</taxon>
        <taxon>Colpodellida</taxon>
        <taxon>Vitrellaceae</taxon>
        <taxon>Vitrella</taxon>
    </lineage>
</organism>
<feature type="domain" description="PARG catalytic Macro" evidence="4">
    <location>
        <begin position="265"/>
        <end position="473"/>
    </location>
</feature>
<reference evidence="5 6" key="1">
    <citation type="submission" date="2014-11" db="EMBL/GenBank/DDBJ databases">
        <authorList>
            <person name="Zhu J."/>
            <person name="Qi W."/>
            <person name="Song R."/>
        </authorList>
    </citation>
    <scope>NUCLEOTIDE SEQUENCE [LARGE SCALE GENOMIC DNA]</scope>
</reference>
<dbReference type="Proteomes" id="UP000041254">
    <property type="component" value="Unassembled WGS sequence"/>
</dbReference>
<dbReference type="GO" id="GO:0005975">
    <property type="term" value="P:carbohydrate metabolic process"/>
    <property type="evidence" value="ECO:0007669"/>
    <property type="project" value="InterPro"/>
</dbReference>
<dbReference type="GO" id="GO:0006282">
    <property type="term" value="P:regulation of DNA repair"/>
    <property type="evidence" value="ECO:0007669"/>
    <property type="project" value="InterPro"/>
</dbReference>
<feature type="active site" evidence="1">
    <location>
        <position position="302"/>
    </location>
</feature>
<dbReference type="OrthoDB" id="1937899at2759"/>
<dbReference type="InterPro" id="IPR046372">
    <property type="entry name" value="PARG_cat_C"/>
</dbReference>
<feature type="active site" evidence="1">
    <location>
        <position position="303"/>
    </location>
</feature>
<dbReference type="GO" id="GO:0004649">
    <property type="term" value="F:poly(ADP-ribose) glycohydrolase activity"/>
    <property type="evidence" value="ECO:0007669"/>
    <property type="project" value="InterPro"/>
</dbReference>
<dbReference type="InterPro" id="IPR007724">
    <property type="entry name" value="Poly_GlycHdrlase"/>
</dbReference>
<dbReference type="GO" id="GO:0005737">
    <property type="term" value="C:cytoplasm"/>
    <property type="evidence" value="ECO:0007669"/>
    <property type="project" value="TreeGrafter"/>
</dbReference>
<gene>
    <name evidence="5" type="ORF">Vbra_14596</name>
</gene>
<evidence type="ECO:0000256" key="3">
    <source>
        <dbReference type="SAM" id="MobiDB-lite"/>
    </source>
</evidence>
<keyword evidence="6" id="KW-1185">Reference proteome</keyword>
<name>A0A0G4F7F2_VITBC</name>
<feature type="active site" evidence="1">
    <location>
        <position position="283"/>
    </location>
</feature>
<dbReference type="GO" id="GO:1990966">
    <property type="term" value="P:ATP generation from poly-ADP-D-ribose"/>
    <property type="evidence" value="ECO:0007669"/>
    <property type="project" value="TreeGrafter"/>
</dbReference>
<dbReference type="InParanoid" id="A0A0G4F7F2"/>